<dbReference type="InterPro" id="IPR002105">
    <property type="entry name" value="Dockerin_1_rpt"/>
</dbReference>
<dbReference type="Pfam" id="PF00963">
    <property type="entry name" value="Cohesin"/>
    <property type="match status" value="1"/>
</dbReference>
<feature type="transmembrane region" description="Helical" evidence="2">
    <location>
        <begin position="51"/>
        <end position="70"/>
    </location>
</feature>
<dbReference type="GO" id="GO:0004553">
    <property type="term" value="F:hydrolase activity, hydrolyzing O-glycosyl compounds"/>
    <property type="evidence" value="ECO:0007669"/>
    <property type="project" value="InterPro"/>
</dbReference>
<evidence type="ECO:0000313" key="4">
    <source>
        <dbReference type="EMBL" id="RAV21250.1"/>
    </source>
</evidence>
<dbReference type="PROSITE" id="PS51766">
    <property type="entry name" value="DOCKERIN"/>
    <property type="match status" value="1"/>
</dbReference>
<dbReference type="Pfam" id="PF02018">
    <property type="entry name" value="CBM_4_9"/>
    <property type="match status" value="1"/>
</dbReference>
<keyword evidence="2" id="KW-0472">Membrane</keyword>
<gene>
    <name evidence="4" type="ORF">DQG23_11350</name>
</gene>
<dbReference type="EMBL" id="QMFB01000005">
    <property type="protein sequence ID" value="RAV21250.1"/>
    <property type="molecule type" value="Genomic_DNA"/>
</dbReference>
<reference evidence="4 5" key="1">
    <citation type="journal article" date="2009" name="Int. J. Syst. Evol. Microbiol.">
        <title>Paenibacillus contaminans sp. nov., isolated from a contaminated laboratory plate.</title>
        <authorList>
            <person name="Chou J.H."/>
            <person name="Lee J.H."/>
            <person name="Lin M.C."/>
            <person name="Chang P.S."/>
            <person name="Arun A.B."/>
            <person name="Young C.C."/>
            <person name="Chen W.M."/>
        </authorList>
    </citation>
    <scope>NUCLEOTIDE SEQUENCE [LARGE SCALE GENOMIC DNA]</scope>
    <source>
        <strain evidence="4 5">CKOBP-6</strain>
    </source>
</reference>
<dbReference type="InterPro" id="IPR016134">
    <property type="entry name" value="Dockerin_dom"/>
</dbReference>
<dbReference type="Gene3D" id="2.60.120.260">
    <property type="entry name" value="Galactose-binding domain-like"/>
    <property type="match status" value="1"/>
</dbReference>
<dbReference type="InterPro" id="IPR017853">
    <property type="entry name" value="GH"/>
</dbReference>
<dbReference type="InterPro" id="IPR002102">
    <property type="entry name" value="Cohesin_dom"/>
</dbReference>
<keyword evidence="1" id="KW-0378">Hydrolase</keyword>
<dbReference type="InterPro" id="IPR036439">
    <property type="entry name" value="Dockerin_dom_sf"/>
</dbReference>
<dbReference type="AlphaFoldDB" id="A0A329MNY6"/>
<comment type="caution">
    <text evidence="4">The sequence shown here is derived from an EMBL/GenBank/DDBJ whole genome shotgun (WGS) entry which is preliminary data.</text>
</comment>
<keyword evidence="2" id="KW-1133">Transmembrane helix</keyword>
<dbReference type="InterPro" id="IPR008979">
    <property type="entry name" value="Galactose-bd-like_sf"/>
</dbReference>
<dbReference type="Gene3D" id="2.60.40.680">
    <property type="match status" value="1"/>
</dbReference>
<dbReference type="Pfam" id="PF00404">
    <property type="entry name" value="Dockerin_1"/>
    <property type="match status" value="1"/>
</dbReference>
<dbReference type="SUPFAM" id="SSF49785">
    <property type="entry name" value="Galactose-binding domain-like"/>
    <property type="match status" value="1"/>
</dbReference>
<dbReference type="Gene3D" id="1.10.1330.10">
    <property type="entry name" value="Dockerin domain"/>
    <property type="match status" value="1"/>
</dbReference>
<accession>A0A329MNY6</accession>
<dbReference type="SUPFAM" id="SSF63446">
    <property type="entry name" value="Type I dockerin domain"/>
    <property type="match status" value="1"/>
</dbReference>
<dbReference type="InterPro" id="IPR018247">
    <property type="entry name" value="EF_Hand_1_Ca_BS"/>
</dbReference>
<dbReference type="CDD" id="cd14254">
    <property type="entry name" value="Dockerin_II"/>
    <property type="match status" value="1"/>
</dbReference>
<dbReference type="Gene3D" id="3.20.20.80">
    <property type="entry name" value="Glycosidases"/>
    <property type="match status" value="1"/>
</dbReference>
<evidence type="ECO:0000256" key="2">
    <source>
        <dbReference type="SAM" id="Phobius"/>
    </source>
</evidence>
<evidence type="ECO:0000313" key="5">
    <source>
        <dbReference type="Proteomes" id="UP000250369"/>
    </source>
</evidence>
<keyword evidence="2" id="KW-0812">Transmembrane</keyword>
<dbReference type="GO" id="GO:0000272">
    <property type="term" value="P:polysaccharide catabolic process"/>
    <property type="evidence" value="ECO:0007669"/>
    <property type="project" value="InterPro"/>
</dbReference>
<dbReference type="Proteomes" id="UP000250369">
    <property type="component" value="Unassembled WGS sequence"/>
</dbReference>
<sequence>MAYIVLEERRMVDFQSIRFRSSVCKSLGLRLFHYFNNREDSLMAKNLARKIVFICLAVLMAAGTLIANPIPASAATADANLMQNAGFESGTLDSWSTITAEITNVPANVRSGTYAAKITQLGEQVNQVVTGLLPNTKYKLTGYAKMDSGATFIGVNSYGGEILAETLVGNSYTKGTVIFTTGESNTFARVFCYRPSGDTGSAYCDDFSLEEVPDVVTNVPNVFPIGLFWPPGPNDTTDERYKEMREMNANFFIGNNYVVSPEANDKALRLAEANDFKIMVNDSRFAVDFYNVPQTAGGGTLSVSDSQPIGQTFKVKREDLDTGWYIESVKLFVDPASPWDPGTILTLSIYDSPAKQTLLNSITSNSRDGAFPIGNIPIGLNQSYYMEVTSNSSTPVNLSASTSDVYNDGEAYRNGVPEHADLTFDITYFQLVYADGARLRPSDASLDAITETYKDYEATKGYYLLDEPSSNFYPKLQEATKRLKANDPDHMVFVNLLPNFATPGQLGFENYTASEPLTSQQSLGQTFTTMPGQTHISTVQIWVDQQTWNEGEEVTLKLWDSPAKTNLIAGGSRMGANSNWPQFNLDTDVQENTLYYMEFTVEGNASIDGVVRSKIGDNWINDGTAYRDGSLIDADLWFTFDQNIQGGTYEDYVSRWVSTQPDVLSFDFYPYANGSEFREGYYANLEIIRNHSLSAGIDFWSYMQSVGHNWQRVPNESEMRYQVYTNLVYGAKGYMWYTYFTPAGHNNGLILPDGTRNNSYYWAKDIDAEVQYLGSTLLKLTSKEVYHTGSTIPDSTKALPANFFWQQIGDQPAVIGYFTHENGRKYVMVVNNDYQNSQTLSFQLSPGIHTVTEVSKTTGAEVSTNYNSTTGTLSDSFEPGEGRLYALDASFADTLTTAIDMDLTTTAGTALNGTLSANASSGGPLLYSIETNGTKGTVTLTNPTTGAFRYTPFHGAAGTDTFTFKANDGITDSNIGKVSVTISSEPAAISTSLTAERSSVPAGTEFKVSYGLNNVTGAVYGQDIKLDYDPAVMEFVSARSLLEGLALVEIVKEPAGKLRLIVASQGSEHAIVSSGQAIELTFRAKNISQTATGVVSITSAALGNDQGNEILAALSSISIQITTGDTGGHSTDINQDGKVTIGDLSIMAAHYGKDSSSPDWQQVKKADINGDGKIDILDLAAVAKKIVE</sequence>
<feature type="domain" description="Dockerin" evidence="3">
    <location>
        <begin position="1119"/>
        <end position="1188"/>
    </location>
</feature>
<dbReference type="InterPro" id="IPR008965">
    <property type="entry name" value="CBM2/CBM3_carb-bd_dom_sf"/>
</dbReference>
<dbReference type="SUPFAM" id="SSF51445">
    <property type="entry name" value="(Trans)glycosidases"/>
    <property type="match status" value="1"/>
</dbReference>
<evidence type="ECO:0000256" key="1">
    <source>
        <dbReference type="ARBA" id="ARBA00022801"/>
    </source>
</evidence>
<dbReference type="CDD" id="cd08547">
    <property type="entry name" value="Type_II_cohesin"/>
    <property type="match status" value="1"/>
</dbReference>
<dbReference type="InterPro" id="IPR003305">
    <property type="entry name" value="CenC_carb-bd"/>
</dbReference>
<dbReference type="SUPFAM" id="SSF49384">
    <property type="entry name" value="Carbohydrate-binding domain"/>
    <property type="match status" value="1"/>
</dbReference>
<proteinExistence type="predicted"/>
<dbReference type="PROSITE" id="PS00018">
    <property type="entry name" value="EF_HAND_1"/>
    <property type="match status" value="2"/>
</dbReference>
<evidence type="ECO:0000259" key="3">
    <source>
        <dbReference type="PROSITE" id="PS51766"/>
    </source>
</evidence>
<protein>
    <recommendedName>
        <fullName evidence="3">Dockerin domain-containing protein</fullName>
    </recommendedName>
</protein>
<organism evidence="4 5">
    <name type="scientific">Paenibacillus contaminans</name>
    <dbReference type="NCBI Taxonomy" id="450362"/>
    <lineage>
        <taxon>Bacteria</taxon>
        <taxon>Bacillati</taxon>
        <taxon>Bacillota</taxon>
        <taxon>Bacilli</taxon>
        <taxon>Bacillales</taxon>
        <taxon>Paenibacillaceae</taxon>
        <taxon>Paenibacillus</taxon>
    </lineage>
</organism>
<name>A0A329MNY6_9BACL</name>
<dbReference type="GO" id="GO:0030246">
    <property type="term" value="F:carbohydrate binding"/>
    <property type="evidence" value="ECO:0007669"/>
    <property type="project" value="InterPro"/>
</dbReference>
<dbReference type="Pfam" id="PF17963">
    <property type="entry name" value="Big_9"/>
    <property type="match status" value="1"/>
</dbReference>
<keyword evidence="5" id="KW-1185">Reference proteome</keyword>